<protein>
    <submittedName>
        <fullName evidence="4">Sugar transferase</fullName>
    </submittedName>
</protein>
<evidence type="ECO:0000256" key="2">
    <source>
        <dbReference type="SAM" id="Phobius"/>
    </source>
</evidence>
<gene>
    <name evidence="4" type="ORF">N0K80_05380</name>
</gene>
<comment type="caution">
    <text evidence="4">The sequence shown here is derived from an EMBL/GenBank/DDBJ whole genome shotgun (WGS) entry which is preliminary data.</text>
</comment>
<dbReference type="EMBL" id="JANXLI010000003">
    <property type="protein sequence ID" value="MCZ2491587.1"/>
    <property type="molecule type" value="Genomic_DNA"/>
</dbReference>
<dbReference type="PANTHER" id="PTHR30576">
    <property type="entry name" value="COLANIC BIOSYNTHESIS UDP-GLUCOSE LIPID CARRIER TRANSFERASE"/>
    <property type="match status" value="1"/>
</dbReference>
<keyword evidence="2" id="KW-0472">Membrane</keyword>
<name>A0ABT4JP25_9LACO</name>
<feature type="transmembrane region" description="Helical" evidence="2">
    <location>
        <begin position="12"/>
        <end position="33"/>
    </location>
</feature>
<proteinExistence type="inferred from homology"/>
<comment type="similarity">
    <text evidence="1">Belongs to the bacterial sugar transferase family.</text>
</comment>
<feature type="domain" description="Bacterial sugar transferase" evidence="3">
    <location>
        <begin position="7"/>
        <end position="185"/>
    </location>
</feature>
<accession>A0ABT4JP25</accession>
<evidence type="ECO:0000313" key="4">
    <source>
        <dbReference type="EMBL" id="MCZ2491587.1"/>
    </source>
</evidence>
<evidence type="ECO:0000256" key="1">
    <source>
        <dbReference type="ARBA" id="ARBA00006464"/>
    </source>
</evidence>
<dbReference type="Proteomes" id="UP001081467">
    <property type="component" value="Unassembled WGS sequence"/>
</dbReference>
<organism evidence="4 5">
    <name type="scientific">Dellaglioa carnosa</name>
    <dbReference type="NCBI Taxonomy" id="2995136"/>
    <lineage>
        <taxon>Bacteria</taxon>
        <taxon>Bacillati</taxon>
        <taxon>Bacillota</taxon>
        <taxon>Bacilli</taxon>
        <taxon>Lactobacillales</taxon>
        <taxon>Lactobacillaceae</taxon>
        <taxon>Dellaglioa</taxon>
    </lineage>
</organism>
<dbReference type="PANTHER" id="PTHR30576:SF10">
    <property type="entry name" value="SLL5057 PROTEIN"/>
    <property type="match status" value="1"/>
</dbReference>
<keyword evidence="2" id="KW-0812">Transmembrane</keyword>
<dbReference type="Pfam" id="PF02397">
    <property type="entry name" value="Bac_transf"/>
    <property type="match status" value="1"/>
</dbReference>
<keyword evidence="4" id="KW-0808">Transferase</keyword>
<sequence length="196" mass="22440">MYRKYFKRTIDIVLSCLGLVLLSWLFLILIIAVKLTSPGPVFFKQQRIGKNRKLFMIYKFRSMRIDTPDVPTHLLDNPNQWITSVGKILRKSSLDELPQLLNIIKGDMSIIGPRPALWSQEDLIFERDRYGVNTIYPGLTGLSQVSGRDKLTVAEKAKLDGEYVKLLSFSEDIKIFFQTIISVLKSDGIKEGKTDE</sequence>
<keyword evidence="5" id="KW-1185">Reference proteome</keyword>
<dbReference type="InterPro" id="IPR003362">
    <property type="entry name" value="Bact_transf"/>
</dbReference>
<reference evidence="4" key="1">
    <citation type="submission" date="2022-09" db="EMBL/GenBank/DDBJ databases">
        <title>Diversity of Dellaglioa algida.</title>
        <authorList>
            <person name="Matthias E."/>
            <person name="Werum V."/>
        </authorList>
    </citation>
    <scope>NUCLEOTIDE SEQUENCE</scope>
    <source>
        <strain evidence="4">TMW 2.2523</strain>
    </source>
</reference>
<evidence type="ECO:0000259" key="3">
    <source>
        <dbReference type="Pfam" id="PF02397"/>
    </source>
</evidence>
<dbReference type="RefSeq" id="WP_269024033.1">
    <property type="nucleotide sequence ID" value="NZ_JANXKW010000003.1"/>
</dbReference>
<evidence type="ECO:0000313" key="5">
    <source>
        <dbReference type="Proteomes" id="UP001081467"/>
    </source>
</evidence>
<dbReference type="GO" id="GO:0016740">
    <property type="term" value="F:transferase activity"/>
    <property type="evidence" value="ECO:0007669"/>
    <property type="project" value="UniProtKB-KW"/>
</dbReference>
<keyword evidence="2" id="KW-1133">Transmembrane helix</keyword>